<gene>
    <name evidence="1" type="ORF">CQW23_12773</name>
</gene>
<name>A0A2G2WTJ3_CAPBA</name>
<dbReference type="AlphaFoldDB" id="A0A2G2WTJ3"/>
<comment type="caution">
    <text evidence="1">The sequence shown here is derived from an EMBL/GenBank/DDBJ whole genome shotgun (WGS) entry which is preliminary data.</text>
</comment>
<reference evidence="2" key="2">
    <citation type="journal article" date="2017" name="J. Anim. Genet.">
        <title>Multiple reference genome sequences of hot pepper reveal the massive evolution of plant disease resistance genes by retroduplication.</title>
        <authorList>
            <person name="Kim S."/>
            <person name="Park J."/>
            <person name="Yeom S.-I."/>
            <person name="Kim Y.-M."/>
            <person name="Seo E."/>
            <person name="Kim K.-T."/>
            <person name="Kim M.-S."/>
            <person name="Lee J.M."/>
            <person name="Cheong K."/>
            <person name="Shin H.-S."/>
            <person name="Kim S.-B."/>
            <person name="Han K."/>
            <person name="Lee J."/>
            <person name="Park M."/>
            <person name="Lee H.-A."/>
            <person name="Lee H.-Y."/>
            <person name="Lee Y."/>
            <person name="Oh S."/>
            <person name="Lee J.H."/>
            <person name="Choi E."/>
            <person name="Choi E."/>
            <person name="Lee S.E."/>
            <person name="Jeon J."/>
            <person name="Kim H."/>
            <person name="Choi G."/>
            <person name="Song H."/>
            <person name="Lee J."/>
            <person name="Lee S.-C."/>
            <person name="Kwon J.-K."/>
            <person name="Lee H.-Y."/>
            <person name="Koo N."/>
            <person name="Hong Y."/>
            <person name="Kim R.W."/>
            <person name="Kang W.-H."/>
            <person name="Huh J.H."/>
            <person name="Kang B.-C."/>
            <person name="Yang T.-J."/>
            <person name="Lee Y.-H."/>
            <person name="Bennetzen J.L."/>
            <person name="Choi D."/>
        </authorList>
    </citation>
    <scope>NUCLEOTIDE SEQUENCE [LARGE SCALE GENOMIC DNA]</scope>
    <source>
        <strain evidence="2">cv. PBC81</strain>
    </source>
</reference>
<dbReference type="EMBL" id="MLFT02000005">
    <property type="protein sequence ID" value="PHT48565.1"/>
    <property type="molecule type" value="Genomic_DNA"/>
</dbReference>
<reference evidence="1 2" key="1">
    <citation type="journal article" date="2017" name="Genome Biol.">
        <title>New reference genome sequences of hot pepper reveal the massive evolution of plant disease-resistance genes by retroduplication.</title>
        <authorList>
            <person name="Kim S."/>
            <person name="Park J."/>
            <person name="Yeom S.I."/>
            <person name="Kim Y.M."/>
            <person name="Seo E."/>
            <person name="Kim K.T."/>
            <person name="Kim M.S."/>
            <person name="Lee J.M."/>
            <person name="Cheong K."/>
            <person name="Shin H.S."/>
            <person name="Kim S.B."/>
            <person name="Han K."/>
            <person name="Lee J."/>
            <person name="Park M."/>
            <person name="Lee H.A."/>
            <person name="Lee H.Y."/>
            <person name="Lee Y."/>
            <person name="Oh S."/>
            <person name="Lee J.H."/>
            <person name="Choi E."/>
            <person name="Choi E."/>
            <person name="Lee S.E."/>
            <person name="Jeon J."/>
            <person name="Kim H."/>
            <person name="Choi G."/>
            <person name="Song H."/>
            <person name="Lee J."/>
            <person name="Lee S.C."/>
            <person name="Kwon J.K."/>
            <person name="Lee H.Y."/>
            <person name="Koo N."/>
            <person name="Hong Y."/>
            <person name="Kim R.W."/>
            <person name="Kang W.H."/>
            <person name="Huh J.H."/>
            <person name="Kang B.C."/>
            <person name="Yang T.J."/>
            <person name="Lee Y.H."/>
            <person name="Bennetzen J.L."/>
            <person name="Choi D."/>
        </authorList>
    </citation>
    <scope>NUCLEOTIDE SEQUENCE [LARGE SCALE GENOMIC DNA]</scope>
    <source>
        <strain evidence="2">cv. PBC81</strain>
    </source>
</reference>
<evidence type="ECO:0000313" key="2">
    <source>
        <dbReference type="Proteomes" id="UP000224567"/>
    </source>
</evidence>
<evidence type="ECO:0000313" key="1">
    <source>
        <dbReference type="EMBL" id="PHT48565.1"/>
    </source>
</evidence>
<protein>
    <submittedName>
        <fullName evidence="1">Uncharacterized protein</fullName>
    </submittedName>
</protein>
<sequence>MAIGGLIAFDEGITEAGCKGARDESLGATNVSCVVLRKDIVNLLEFIERLKTEEDHTDRIERLKLELKFLSACLQLCYYISNGSDVEMSSISYEVHDLLVELLNALLSNLQYLPKVRTELILPSRIHYELLQNVFGHLRDLHNLIINGCIEHNVCRVNSKLANLLAEVIAVEMEAMHICFTILTASMSVEVERFLMQLIESSPRILTKSLIHLQLHMVNAITHSTSACNTHVMIEFLLTILADVPLDVIRPDKLFVFLVLKHLPRRYSFL</sequence>
<keyword evidence="2" id="KW-1185">Reference proteome</keyword>
<accession>A0A2G2WTJ3</accession>
<proteinExistence type="predicted"/>
<organism evidence="1 2">
    <name type="scientific">Capsicum baccatum</name>
    <name type="common">Peruvian pepper</name>
    <dbReference type="NCBI Taxonomy" id="33114"/>
    <lineage>
        <taxon>Eukaryota</taxon>
        <taxon>Viridiplantae</taxon>
        <taxon>Streptophyta</taxon>
        <taxon>Embryophyta</taxon>
        <taxon>Tracheophyta</taxon>
        <taxon>Spermatophyta</taxon>
        <taxon>Magnoliopsida</taxon>
        <taxon>eudicotyledons</taxon>
        <taxon>Gunneridae</taxon>
        <taxon>Pentapetalae</taxon>
        <taxon>asterids</taxon>
        <taxon>lamiids</taxon>
        <taxon>Solanales</taxon>
        <taxon>Solanaceae</taxon>
        <taxon>Solanoideae</taxon>
        <taxon>Capsiceae</taxon>
        <taxon>Capsicum</taxon>
    </lineage>
</organism>
<dbReference type="Proteomes" id="UP000224567">
    <property type="component" value="Unassembled WGS sequence"/>
</dbReference>